<organism evidence="1 2">
    <name type="scientific">Phaeodactylibacter luteus</name>
    <dbReference type="NCBI Taxonomy" id="1564516"/>
    <lineage>
        <taxon>Bacteria</taxon>
        <taxon>Pseudomonadati</taxon>
        <taxon>Bacteroidota</taxon>
        <taxon>Saprospiria</taxon>
        <taxon>Saprospirales</taxon>
        <taxon>Haliscomenobacteraceae</taxon>
        <taxon>Phaeodactylibacter</taxon>
    </lineage>
</organism>
<evidence type="ECO:0000313" key="2">
    <source>
        <dbReference type="Proteomes" id="UP000321580"/>
    </source>
</evidence>
<keyword evidence="2" id="KW-1185">Reference proteome</keyword>
<name>A0A5C6S2Z9_9BACT</name>
<accession>A0A5C6S2Z9</accession>
<dbReference type="AlphaFoldDB" id="A0A5C6S2Z9"/>
<dbReference type="EMBL" id="VOOR01000003">
    <property type="protein sequence ID" value="TXB68858.1"/>
    <property type="molecule type" value="Genomic_DNA"/>
</dbReference>
<reference evidence="1 2" key="1">
    <citation type="submission" date="2019-08" db="EMBL/GenBank/DDBJ databases">
        <title>Genome of Phaeodactylibacter luteus.</title>
        <authorList>
            <person name="Bowman J.P."/>
        </authorList>
    </citation>
    <scope>NUCLEOTIDE SEQUENCE [LARGE SCALE GENOMIC DNA]</scope>
    <source>
        <strain evidence="1 2">KCTC 42180</strain>
    </source>
</reference>
<proteinExistence type="predicted"/>
<comment type="caution">
    <text evidence="1">The sequence shown here is derived from an EMBL/GenBank/DDBJ whole genome shotgun (WGS) entry which is preliminary data.</text>
</comment>
<dbReference type="RefSeq" id="WP_147165745.1">
    <property type="nucleotide sequence ID" value="NZ_VOOR01000003.1"/>
</dbReference>
<sequence>MLRHFFLFLPLCTLLCCESLRETEAVSPDLGLSYFPLATGNVWEYRVDSIVWFPGQGQANRDSTSTFIREVVADSLESPSGEVLYRVERYQRAADTLPWAPISSFLLSQNEQQALRTEGNLRMLELTFPPRPGARWPFHLYFDEYTLVDVAGEALPLFVGLELQVVDDQRAYALPDTVLQEVVAVEEAALDVSDRELRQYRAQYARGIGLVQREVAMLFSTCVTCCDTDGNNTYDINDDVDCGALPWPERAERGFTFRQQLLKFEQ</sequence>
<dbReference type="OrthoDB" id="668891at2"/>
<protein>
    <submittedName>
        <fullName evidence="1">Uncharacterized protein</fullName>
    </submittedName>
</protein>
<dbReference type="Proteomes" id="UP000321580">
    <property type="component" value="Unassembled WGS sequence"/>
</dbReference>
<evidence type="ECO:0000313" key="1">
    <source>
        <dbReference type="EMBL" id="TXB68858.1"/>
    </source>
</evidence>
<gene>
    <name evidence="1" type="ORF">FRY97_01985</name>
</gene>